<dbReference type="GO" id="GO:0004803">
    <property type="term" value="F:transposase activity"/>
    <property type="evidence" value="ECO:0007669"/>
    <property type="project" value="InterPro"/>
</dbReference>
<gene>
    <name evidence="3" type="ORF">HLRTI_000432</name>
</gene>
<name>F7PLW2_9EURY</name>
<evidence type="ECO:0000259" key="2">
    <source>
        <dbReference type="Pfam" id="PF01609"/>
    </source>
</evidence>
<dbReference type="InterPro" id="IPR012337">
    <property type="entry name" value="RNaseH-like_sf"/>
</dbReference>
<protein>
    <submittedName>
        <fullName evidence="3">Transposase DDE domain protein</fullName>
    </submittedName>
</protein>
<feature type="domain" description="Transposase IS4-like" evidence="2">
    <location>
        <begin position="290"/>
        <end position="517"/>
    </location>
</feature>
<comment type="caution">
    <text evidence="3">The sequence shown here is derived from an EMBL/GenBank/DDBJ whole genome shotgun (WGS) entry which is preliminary data.</text>
</comment>
<evidence type="ECO:0000313" key="3">
    <source>
        <dbReference type="EMBL" id="ERJ07390.1"/>
    </source>
</evidence>
<feature type="region of interest" description="Disordered" evidence="1">
    <location>
        <begin position="164"/>
        <end position="185"/>
    </location>
</feature>
<dbReference type="SUPFAM" id="SSF53098">
    <property type="entry name" value="Ribonuclease H-like"/>
    <property type="match status" value="1"/>
</dbReference>
<evidence type="ECO:0000256" key="1">
    <source>
        <dbReference type="SAM" id="MobiDB-lite"/>
    </source>
</evidence>
<feature type="compositionally biased region" description="Acidic residues" evidence="1">
    <location>
        <begin position="169"/>
        <end position="181"/>
    </location>
</feature>
<dbReference type="GO" id="GO:0006313">
    <property type="term" value="P:DNA transposition"/>
    <property type="evidence" value="ECO:0007669"/>
    <property type="project" value="InterPro"/>
</dbReference>
<dbReference type="AlphaFoldDB" id="F7PLW2"/>
<sequence>METTDIKTINWQTDVHPGHRDDPESKARKKRRLAMWHYQMKARSKLRTSSSLIETLQATTIPDLLREELDTYPGWHPAPYDFGPIVQAFLYKELTNRNYEEVARDLQRWPEVSAAIGLDSVPDASTFSRTWRNRFPEELRDIVTRWVRKIREYAHKYDVSIQTVREESTESDASESAESNDDVFSSQQITQTLKLGRSYAFAPFDSERADNSSYDDSCFLELQSYIGMVGCGADQGSRRFASHSHRDQTPHGDTHLRAVKQFAPDQILSAFDNATERMLEAIDHLPLQEPVTVAIDTTTIPYYGTVEDMPMVSGTKHEYRGYKFATLTLVGRNVPLVLAVEPVVESSPWDDNRPNQMHRLVRRLVRRAKQLVTVDTVVCDREFDSMDVFQTLSNLNVNYLIPKRTMQTEATVIEKMDTAGEDVAVEAARVNVEHGSHEMRFCYVPTASEESDGTAVFATNVAVSPDDAEGFCRRYSDRWQIENEYKTIKHDFLATTSSKDYRVRSFYFVFAVLLYNLWRLTDLLLKAGVSTEIVDFEPYLTAGEFIDYVAKYLRPID</sequence>
<dbReference type="GO" id="GO:0003677">
    <property type="term" value="F:DNA binding"/>
    <property type="evidence" value="ECO:0007669"/>
    <property type="project" value="InterPro"/>
</dbReference>
<dbReference type="Pfam" id="PF01609">
    <property type="entry name" value="DDE_Tnp_1"/>
    <property type="match status" value="1"/>
</dbReference>
<accession>F7PLW2</accession>
<organism evidence="3 4">
    <name type="scientific">Halorhabdus tiamatea SARL4B</name>
    <dbReference type="NCBI Taxonomy" id="1033806"/>
    <lineage>
        <taxon>Archaea</taxon>
        <taxon>Methanobacteriati</taxon>
        <taxon>Methanobacteriota</taxon>
        <taxon>Stenosarchaea group</taxon>
        <taxon>Halobacteria</taxon>
        <taxon>Halobacteriales</taxon>
        <taxon>Haloarculaceae</taxon>
        <taxon>Halorhabdus</taxon>
    </lineage>
</organism>
<reference evidence="3 4" key="1">
    <citation type="journal article" date="2011" name="J. Bacteriol.">
        <title>Genome sequence of Halorhabdus tiamatea, the first archaeon isolated from a deep-sea anoxic brine lake.</title>
        <authorList>
            <person name="Antunes A."/>
            <person name="Alam I."/>
            <person name="Bajic V.B."/>
            <person name="Stingl U."/>
        </authorList>
    </citation>
    <scope>NUCLEOTIDE SEQUENCE [LARGE SCALE GENOMIC DNA]</scope>
    <source>
        <strain evidence="3 4">SARL4B</strain>
    </source>
</reference>
<feature type="compositionally biased region" description="Polar residues" evidence="1">
    <location>
        <begin position="1"/>
        <end position="13"/>
    </location>
</feature>
<reference evidence="3 4" key="2">
    <citation type="journal article" date="2013" name="PLoS ONE">
        <title>INDIGO - INtegrated Data Warehouse of MIcrobial GenOmes with Examples from the Red Sea Extremophiles.</title>
        <authorList>
            <person name="Alam I."/>
            <person name="Antunes A."/>
            <person name="Kamau A.A."/>
            <person name="Ba Alawi W."/>
            <person name="Kalkatawi M."/>
            <person name="Stingl U."/>
            <person name="Bajic V.B."/>
        </authorList>
    </citation>
    <scope>NUCLEOTIDE SEQUENCE [LARGE SCALE GENOMIC DNA]</scope>
    <source>
        <strain evidence="3 4">SARL4B</strain>
    </source>
</reference>
<feature type="region of interest" description="Disordered" evidence="1">
    <location>
        <begin position="1"/>
        <end position="28"/>
    </location>
</feature>
<evidence type="ECO:0000313" key="4">
    <source>
        <dbReference type="Proteomes" id="UP000003861"/>
    </source>
</evidence>
<dbReference type="EMBL" id="AFNT02000003">
    <property type="protein sequence ID" value="ERJ07390.1"/>
    <property type="molecule type" value="Genomic_DNA"/>
</dbReference>
<dbReference type="Proteomes" id="UP000003861">
    <property type="component" value="Unassembled WGS sequence"/>
</dbReference>
<dbReference type="PATRIC" id="fig|1033806.13.peg.365"/>
<dbReference type="InterPro" id="IPR002559">
    <property type="entry name" value="Transposase_11"/>
</dbReference>
<proteinExistence type="predicted"/>
<feature type="compositionally biased region" description="Basic and acidic residues" evidence="1">
    <location>
        <begin position="16"/>
        <end position="26"/>
    </location>
</feature>
<dbReference type="RefSeq" id="WP_008526934.1">
    <property type="nucleotide sequence ID" value="NZ_AFNT02000003.1"/>
</dbReference>